<dbReference type="InterPro" id="IPR050091">
    <property type="entry name" value="PKS_NRPS_Biosynth_Enz"/>
</dbReference>
<dbReference type="PANTHER" id="PTHR43775:SF51">
    <property type="entry name" value="INACTIVE PHENOLPHTHIOCEROL SYNTHESIS POLYKETIDE SYNTHASE TYPE I PKS1-RELATED"/>
    <property type="match status" value="1"/>
</dbReference>
<feature type="domain" description="Enoyl reductase (ER)" evidence="2">
    <location>
        <begin position="80"/>
        <end position="332"/>
    </location>
</feature>
<feature type="non-terminal residue" evidence="3">
    <location>
        <position position="332"/>
    </location>
</feature>
<gene>
    <name evidence="3" type="ORF">ACFPZ4_33440</name>
</gene>
<dbReference type="Pfam" id="PF00107">
    <property type="entry name" value="ADH_zinc_N"/>
    <property type="match status" value="1"/>
</dbReference>
<proteinExistence type="predicted"/>
<dbReference type="InterPro" id="IPR011032">
    <property type="entry name" value="GroES-like_sf"/>
</dbReference>
<evidence type="ECO:0000313" key="4">
    <source>
        <dbReference type="Proteomes" id="UP001596207"/>
    </source>
</evidence>
<keyword evidence="1" id="KW-0808">Transferase</keyword>
<accession>A0ABW1I0X3</accession>
<dbReference type="CDD" id="cd05195">
    <property type="entry name" value="enoyl_red"/>
    <property type="match status" value="1"/>
</dbReference>
<dbReference type="InterPro" id="IPR013154">
    <property type="entry name" value="ADH-like_N"/>
</dbReference>
<comment type="caution">
    <text evidence="3">The sequence shown here is derived from an EMBL/GenBank/DDBJ whole genome shotgun (WGS) entry which is preliminary data.</text>
</comment>
<dbReference type="Gene3D" id="3.40.50.11460">
    <property type="match status" value="1"/>
</dbReference>
<dbReference type="SUPFAM" id="SSF51735">
    <property type="entry name" value="NAD(P)-binding Rossmann-fold domains"/>
    <property type="match status" value="2"/>
</dbReference>
<dbReference type="PANTHER" id="PTHR43775">
    <property type="entry name" value="FATTY ACID SYNTHASE"/>
    <property type="match status" value="1"/>
</dbReference>
<reference evidence="4" key="1">
    <citation type="journal article" date="2019" name="Int. J. Syst. Evol. Microbiol.">
        <title>The Global Catalogue of Microorganisms (GCM) 10K type strain sequencing project: providing services to taxonomists for standard genome sequencing and annotation.</title>
        <authorList>
            <consortium name="The Broad Institute Genomics Platform"/>
            <consortium name="The Broad Institute Genome Sequencing Center for Infectious Disease"/>
            <person name="Wu L."/>
            <person name="Ma J."/>
        </authorList>
    </citation>
    <scope>NUCLEOTIDE SEQUENCE [LARGE SCALE GENOMIC DNA]</scope>
    <source>
        <strain evidence="4">CGMCC 4.7173</strain>
    </source>
</reference>
<evidence type="ECO:0000259" key="2">
    <source>
        <dbReference type="SMART" id="SM00829"/>
    </source>
</evidence>
<dbReference type="EMBL" id="JBHSQQ010000647">
    <property type="protein sequence ID" value="MFC5946331.1"/>
    <property type="molecule type" value="Genomic_DNA"/>
</dbReference>
<feature type="non-terminal residue" evidence="3">
    <location>
        <position position="1"/>
    </location>
</feature>
<evidence type="ECO:0000313" key="3">
    <source>
        <dbReference type="EMBL" id="MFC5946331.1"/>
    </source>
</evidence>
<dbReference type="SUPFAM" id="SSF50129">
    <property type="entry name" value="GroES-like"/>
    <property type="match status" value="1"/>
</dbReference>
<dbReference type="RefSeq" id="WP_377539289.1">
    <property type="nucleotide sequence ID" value="NZ_JBHSQQ010000647.1"/>
</dbReference>
<organism evidence="3 4">
    <name type="scientific">Micromonospora harpali</name>
    <dbReference type="NCBI Taxonomy" id="1490225"/>
    <lineage>
        <taxon>Bacteria</taxon>
        <taxon>Bacillati</taxon>
        <taxon>Actinomycetota</taxon>
        <taxon>Actinomycetes</taxon>
        <taxon>Micromonosporales</taxon>
        <taxon>Micromonosporaceae</taxon>
        <taxon>Micromonospora</taxon>
    </lineage>
</organism>
<dbReference type="Pfam" id="PF08240">
    <property type="entry name" value="ADH_N"/>
    <property type="match status" value="1"/>
</dbReference>
<dbReference type="InterPro" id="IPR013149">
    <property type="entry name" value="ADH-like_C"/>
</dbReference>
<dbReference type="Gene3D" id="3.90.180.10">
    <property type="entry name" value="Medium-chain alcohol dehydrogenases, catalytic domain"/>
    <property type="match status" value="1"/>
</dbReference>
<dbReference type="InterPro" id="IPR020843">
    <property type="entry name" value="ER"/>
</dbReference>
<sequence>LLRSAQSEHPDRIVLADLDGPLDADAVALLAAVAADPAPTGGQLAVREGAVRVPRLTRLTGDELTPPASGLWHLAPVAPGTIDGVDLVAAPAAKLVAGQVRIAVRATGVNFRDVLIALGMYPDAAARMGSEGAGVVLEVGPGVDGLAPGDRVFGMFEPGFGPQVVAERQRVARIPAGWSYAEAASVPLVFLTAYYALHDLAGLRSGESVLIHSGAGGVGMAAIQLAHHFGATVYATASPGKWETLRGLGVAPERIGSSRSTEFEAVFASASGGAGVDVVLDALAGEFVDASLRLLPRGGRFVEMGKTDVRDADAVAAEHPGVAYRAFDLNEA</sequence>
<dbReference type="InterPro" id="IPR036291">
    <property type="entry name" value="NAD(P)-bd_dom_sf"/>
</dbReference>
<name>A0ABW1I0X3_9ACTN</name>
<keyword evidence="4" id="KW-1185">Reference proteome</keyword>
<evidence type="ECO:0000256" key="1">
    <source>
        <dbReference type="ARBA" id="ARBA00022679"/>
    </source>
</evidence>
<protein>
    <submittedName>
        <fullName evidence="3">Zinc-binding dehydrogenase</fullName>
    </submittedName>
</protein>
<dbReference type="Proteomes" id="UP001596207">
    <property type="component" value="Unassembled WGS sequence"/>
</dbReference>
<dbReference type="SMART" id="SM00829">
    <property type="entry name" value="PKS_ER"/>
    <property type="match status" value="1"/>
</dbReference>